<sequence length="332" mass="37386">MKIAFVISKPVFVPSDGVVSQALTWKNALESAGHEVFLINMWEKNDWKKFDIVHLFVFNEYMKDVIDNVWRFNRNIAVSPILDPDFSKMRLKVYGRWGSSRLKLTNRYHAFASTIGKMKTLFVRSYFEAQYLIDGLGVSPKKCKTVPVGLTLHRTLQDAVRENFCLHISLLVDERKNVKRLIAASKKYGFDLVLAGKIRDKAEAELLDSWIDDHPNIRYLGFLSDTELDDLYSRAKVFALPSTNEGVGIVALDAAALGCDVVITKVGGPKEYYGGFAKEVDPYSVDDIGKAISLLLNGETYQPDLSHYVKSHNSVSIIARALTAAYTECMEN</sequence>
<name>A0A5C4RT62_PROVB</name>
<proteinExistence type="predicted"/>
<dbReference type="SUPFAM" id="SSF53756">
    <property type="entry name" value="UDP-Glycosyltransferase/glycogen phosphorylase"/>
    <property type="match status" value="1"/>
</dbReference>
<dbReference type="RefSeq" id="WP_139627032.1">
    <property type="nucleotide sequence ID" value="NZ_VDCI01000016.1"/>
</dbReference>
<dbReference type="GO" id="GO:0016757">
    <property type="term" value="F:glycosyltransferase activity"/>
    <property type="evidence" value="ECO:0007669"/>
    <property type="project" value="InterPro"/>
</dbReference>
<dbReference type="Proteomes" id="UP000309544">
    <property type="component" value="Unassembled WGS sequence"/>
</dbReference>
<feature type="domain" description="Glycosyl transferase family 1" evidence="2">
    <location>
        <begin position="163"/>
        <end position="309"/>
    </location>
</feature>
<dbReference type="PANTHER" id="PTHR46401">
    <property type="entry name" value="GLYCOSYLTRANSFERASE WBBK-RELATED"/>
    <property type="match status" value="1"/>
</dbReference>
<dbReference type="CDD" id="cd03801">
    <property type="entry name" value="GT4_PimA-like"/>
    <property type="match status" value="1"/>
</dbReference>
<evidence type="ECO:0000313" key="4">
    <source>
        <dbReference type="Proteomes" id="UP000309544"/>
    </source>
</evidence>
<gene>
    <name evidence="3" type="ORF">FGF68_10540</name>
</gene>
<reference evidence="3 4" key="1">
    <citation type="submission" date="2019-05" db="EMBL/GenBank/DDBJ databases">
        <title>Draft Whole-Genome sequence of the green sulfur bacterium Prosthecochloris vibrioformis DSM 260.</title>
        <authorList>
            <person name="Meyer T.E."/>
            <person name="Kyndt J.A."/>
        </authorList>
    </citation>
    <scope>NUCLEOTIDE SEQUENCE [LARGE SCALE GENOMIC DNA]</scope>
    <source>
        <strain evidence="3 4">DSM 260</strain>
    </source>
</reference>
<protein>
    <submittedName>
        <fullName evidence="3">Glycosyltransferase family 4 protein</fullName>
    </submittedName>
</protein>
<dbReference type="AlphaFoldDB" id="A0A5C4RT62"/>
<dbReference type="EMBL" id="VDCI01000016">
    <property type="protein sequence ID" value="TNJ34061.1"/>
    <property type="molecule type" value="Genomic_DNA"/>
</dbReference>
<dbReference type="Gene3D" id="3.40.50.2000">
    <property type="entry name" value="Glycogen Phosphorylase B"/>
    <property type="match status" value="1"/>
</dbReference>
<evidence type="ECO:0000259" key="2">
    <source>
        <dbReference type="Pfam" id="PF00534"/>
    </source>
</evidence>
<evidence type="ECO:0000256" key="1">
    <source>
        <dbReference type="ARBA" id="ARBA00022679"/>
    </source>
</evidence>
<dbReference type="InterPro" id="IPR001296">
    <property type="entry name" value="Glyco_trans_1"/>
</dbReference>
<comment type="caution">
    <text evidence="3">The sequence shown here is derived from an EMBL/GenBank/DDBJ whole genome shotgun (WGS) entry which is preliminary data.</text>
</comment>
<evidence type="ECO:0000313" key="3">
    <source>
        <dbReference type="EMBL" id="TNJ34061.1"/>
    </source>
</evidence>
<keyword evidence="4" id="KW-1185">Reference proteome</keyword>
<dbReference type="PANTHER" id="PTHR46401:SF2">
    <property type="entry name" value="GLYCOSYLTRANSFERASE WBBK-RELATED"/>
    <property type="match status" value="1"/>
</dbReference>
<dbReference type="Pfam" id="PF00534">
    <property type="entry name" value="Glycos_transf_1"/>
    <property type="match status" value="1"/>
</dbReference>
<keyword evidence="1 3" id="KW-0808">Transferase</keyword>
<organism evidence="3 4">
    <name type="scientific">Prosthecochloris vibrioformis</name>
    <name type="common">Chlorobium vibrioforme</name>
    <dbReference type="NCBI Taxonomy" id="1098"/>
    <lineage>
        <taxon>Bacteria</taxon>
        <taxon>Pseudomonadati</taxon>
        <taxon>Chlorobiota</taxon>
        <taxon>Chlorobiia</taxon>
        <taxon>Chlorobiales</taxon>
        <taxon>Chlorobiaceae</taxon>
        <taxon>Prosthecochloris</taxon>
    </lineage>
</organism>
<accession>A0A5C4RT62</accession>